<gene>
    <name evidence="1" type="ORF">AVDCRST_MAG93-5139</name>
</gene>
<accession>A0A6J4KLU1</accession>
<dbReference type="AlphaFoldDB" id="A0A6J4KLU1"/>
<dbReference type="InterPro" id="IPR036188">
    <property type="entry name" value="FAD/NAD-bd_sf"/>
</dbReference>
<dbReference type="SUPFAM" id="SSF51905">
    <property type="entry name" value="FAD/NAD(P)-binding domain"/>
    <property type="match status" value="1"/>
</dbReference>
<dbReference type="PANTHER" id="PTHR32098">
    <property type="entry name" value="LYCOPENE BETA/EPSILON CYCLASE PROTEIN"/>
    <property type="match status" value="1"/>
</dbReference>
<proteinExistence type="predicted"/>
<dbReference type="Gene3D" id="3.50.50.60">
    <property type="entry name" value="FAD/NAD(P)-binding domain"/>
    <property type="match status" value="1"/>
</dbReference>
<evidence type="ECO:0000313" key="1">
    <source>
        <dbReference type="EMBL" id="CAA9309560.1"/>
    </source>
</evidence>
<feature type="non-terminal residue" evidence="1">
    <location>
        <position position="553"/>
    </location>
</feature>
<organism evidence="1">
    <name type="scientific">uncultured Chloroflexia bacterium</name>
    <dbReference type="NCBI Taxonomy" id="1672391"/>
    <lineage>
        <taxon>Bacteria</taxon>
        <taxon>Bacillati</taxon>
        <taxon>Chloroflexota</taxon>
        <taxon>Chloroflexia</taxon>
        <taxon>environmental samples</taxon>
    </lineage>
</organism>
<protein>
    <submittedName>
        <fullName evidence="1">Uncharacterized protein</fullName>
    </submittedName>
</protein>
<dbReference type="EMBL" id="CADCTR010001731">
    <property type="protein sequence ID" value="CAA9309560.1"/>
    <property type="molecule type" value="Genomic_DNA"/>
</dbReference>
<sequence>MNATQPHIAPPERTLATLGTTHPRTVAAFEAMDASKQLEAIIALDERWSALEMGHTTADLHSQVETLPRCDGEWDLIYAGGGLGLIHALVMQRHGYRVLVFDRDRVGRAHREWNISDTELQALVDLGIFAADELHHIVAHRHERGVVRFHNAAISVPPAELWMAGVLDVSLDAAELLRRVRVKFEAAGGTVLDHRTLRSVRAAPGAVAVEVTDTEGTTQWLRARLLLDALGATSPLAIQRHRGRPFAGVCPTVGSVISGLERGSQPGQHDSSVGDILISVADAQRGQQFIWEGFAGRDDQLTVYLFYYDRIGPAYGVHSLLDLFEDYFALLPTYKRPGNHFQHHKPVYGFIPARHTERRNTAPLLRGVLPVGDAAAQQSPLTFTGFGSHVRNLARTTSLLSYALRWELLEPHWLQHISAYQSNVALHWVFSRFMHPWQEPNTVNQLQNVFARVLNELGTPVAERFFKDQMRWSDYGRIVNHTLRVYQPIISTALTVLGPRDTLRWIVDYGRFTQSAMAAAVGRRLGTWGWHGLERIVERIHPGWSLVLRSRYT</sequence>
<dbReference type="PANTHER" id="PTHR32098:SF5">
    <property type="entry name" value="LYCOPENE BETA_EPSILON CYCLASE PROTEIN"/>
    <property type="match status" value="1"/>
</dbReference>
<reference evidence="1" key="1">
    <citation type="submission" date="2020-02" db="EMBL/GenBank/DDBJ databases">
        <authorList>
            <person name="Meier V. D."/>
        </authorList>
    </citation>
    <scope>NUCLEOTIDE SEQUENCE</scope>
    <source>
        <strain evidence="1">AVDCRST_MAG93</strain>
    </source>
</reference>
<name>A0A6J4KLU1_9CHLR</name>